<organism evidence="1">
    <name type="scientific">Vitis vinifera</name>
    <name type="common">Grape</name>
    <dbReference type="NCBI Taxonomy" id="29760"/>
    <lineage>
        <taxon>Eukaryota</taxon>
        <taxon>Viridiplantae</taxon>
        <taxon>Streptophyta</taxon>
        <taxon>Embryophyta</taxon>
        <taxon>Tracheophyta</taxon>
        <taxon>Spermatophyta</taxon>
        <taxon>Magnoliopsida</taxon>
        <taxon>eudicotyledons</taxon>
        <taxon>Gunneridae</taxon>
        <taxon>Pentapetalae</taxon>
        <taxon>rosids</taxon>
        <taxon>Vitales</taxon>
        <taxon>Vitaceae</taxon>
        <taxon>Viteae</taxon>
        <taxon>Vitis</taxon>
    </lineage>
</organism>
<sequence length="232" mass="26826">MGESTLVATHLNEFNTTVNQLSYVEIDFDDEFCVLILLASLLNSWEPMRAIVSNFVSNAKLKFNDVEIELLLRRTSFHTTTHQELMENYVFGNYGRVYLANGEPLDIAGIADIYLKMSNDLVWKIHKGEYIDDDFKRYCAKNEIKMTKTILEKSQQNDVVGRMNMTLNERVRSMRVHVGLLKTFWADAVNTTGYLITRGEPESYEEVVQVDESNKWELAMKDEIDLLMSNQT</sequence>
<dbReference type="EMBL" id="AM425504">
    <property type="protein sequence ID" value="CAN68966.1"/>
    <property type="molecule type" value="Genomic_DNA"/>
</dbReference>
<dbReference type="AlphaFoldDB" id="A5AFN3"/>
<dbReference type="GO" id="GO:0003676">
    <property type="term" value="F:nucleic acid binding"/>
    <property type="evidence" value="ECO:0007669"/>
    <property type="project" value="InterPro"/>
</dbReference>
<protein>
    <recommendedName>
        <fullName evidence="2">Retrovirus-related Pol polyprotein from transposon TNT 1-94</fullName>
    </recommendedName>
</protein>
<evidence type="ECO:0000313" key="1">
    <source>
        <dbReference type="EMBL" id="CAN68966.1"/>
    </source>
</evidence>
<dbReference type="Pfam" id="PF14223">
    <property type="entry name" value="Retrotran_gag_2"/>
    <property type="match status" value="1"/>
</dbReference>
<gene>
    <name evidence="1" type="ORF">VITISV_019577</name>
</gene>
<dbReference type="InterPro" id="IPR039537">
    <property type="entry name" value="Retrotran_Ty1/copia-like"/>
</dbReference>
<dbReference type="SUPFAM" id="SSF53098">
    <property type="entry name" value="Ribonuclease H-like"/>
    <property type="match status" value="1"/>
</dbReference>
<evidence type="ECO:0008006" key="2">
    <source>
        <dbReference type="Google" id="ProtNLM"/>
    </source>
</evidence>
<dbReference type="PANTHER" id="PTHR42648">
    <property type="entry name" value="TRANSPOSASE, PUTATIVE-RELATED"/>
    <property type="match status" value="1"/>
</dbReference>
<accession>A5AFN3</accession>
<name>A5AFN3_VITVI</name>
<reference evidence="1" key="1">
    <citation type="journal article" date="2007" name="PLoS ONE">
        <title>The first genome sequence of an elite grapevine cultivar (Pinot noir Vitis vinifera L.): coping with a highly heterozygous genome.</title>
        <authorList>
            <person name="Velasco R."/>
            <person name="Zharkikh A."/>
            <person name="Troggio M."/>
            <person name="Cartwright D.A."/>
            <person name="Cestaro A."/>
            <person name="Pruss D."/>
            <person name="Pindo M."/>
            <person name="FitzGerald L.M."/>
            <person name="Vezzulli S."/>
            <person name="Reid J."/>
            <person name="Malacarne G."/>
            <person name="Iliev D."/>
            <person name="Coppola G."/>
            <person name="Wardell B."/>
            <person name="Micheletti D."/>
            <person name="Macalma T."/>
            <person name="Facci M."/>
            <person name="Mitchell J.T."/>
            <person name="Perazzolli M."/>
            <person name="Eldredge G."/>
            <person name="Gatto P."/>
            <person name="Oyzerski R."/>
            <person name="Moretto M."/>
            <person name="Gutin N."/>
            <person name="Stefanini M."/>
            <person name="Chen Y."/>
            <person name="Segala C."/>
            <person name="Davenport C."/>
            <person name="Dematte L."/>
            <person name="Mraz A."/>
            <person name="Battilana J."/>
            <person name="Stormo K."/>
            <person name="Costa F."/>
            <person name="Tao Q."/>
            <person name="Si-Ammour A."/>
            <person name="Harkins T."/>
            <person name="Lackey A."/>
            <person name="Perbost C."/>
            <person name="Taillon B."/>
            <person name="Stella A."/>
            <person name="Solovyev V."/>
            <person name="Fawcett J.A."/>
            <person name="Sterck L."/>
            <person name="Vandepoele K."/>
            <person name="Grando S.M."/>
            <person name="Toppo S."/>
            <person name="Moser C."/>
            <person name="Lanchbury J."/>
            <person name="Bogden R."/>
            <person name="Skolnick M."/>
            <person name="Sgaramella V."/>
            <person name="Bhatnagar S.K."/>
            <person name="Fontana P."/>
            <person name="Gutin A."/>
            <person name="Van de Peer Y."/>
            <person name="Salamini F."/>
            <person name="Viola R."/>
        </authorList>
    </citation>
    <scope>NUCLEOTIDE SEQUENCE</scope>
</reference>
<proteinExistence type="predicted"/>
<dbReference type="PANTHER" id="PTHR42648:SF28">
    <property type="entry name" value="TRANSPOSON-ENCODED PROTEIN WITH RIBONUCLEASE H-LIKE AND RETROVIRUS ZINC FINGER-LIKE DOMAINS"/>
    <property type="match status" value="1"/>
</dbReference>
<dbReference type="Gene3D" id="3.30.420.10">
    <property type="entry name" value="Ribonuclease H-like superfamily/Ribonuclease H"/>
    <property type="match status" value="1"/>
</dbReference>
<dbReference type="InterPro" id="IPR036397">
    <property type="entry name" value="RNaseH_sf"/>
</dbReference>
<dbReference type="InterPro" id="IPR012337">
    <property type="entry name" value="RNaseH-like_sf"/>
</dbReference>